<reference evidence="2" key="2">
    <citation type="submission" date="2020-11" db="EMBL/GenBank/DDBJ databases">
        <authorList>
            <person name="McCartney M.A."/>
            <person name="Auch B."/>
            <person name="Kono T."/>
            <person name="Mallez S."/>
            <person name="Becker A."/>
            <person name="Gohl D.M."/>
            <person name="Silverstein K.A.T."/>
            <person name="Koren S."/>
            <person name="Bechman K.B."/>
            <person name="Herman A."/>
            <person name="Abrahante J.E."/>
            <person name="Garbe J."/>
        </authorList>
    </citation>
    <scope>NUCLEOTIDE SEQUENCE</scope>
    <source>
        <strain evidence="2">Duluth1</strain>
        <tissue evidence="2">Whole animal</tissue>
    </source>
</reference>
<keyword evidence="3" id="KW-1185">Reference proteome</keyword>
<name>A0A9D4MNU1_DREPO</name>
<gene>
    <name evidence="2" type="ORF">DPMN_004986</name>
</gene>
<accession>A0A9D4MNU1</accession>
<protein>
    <submittedName>
        <fullName evidence="2">Uncharacterized protein</fullName>
    </submittedName>
</protein>
<organism evidence="2 3">
    <name type="scientific">Dreissena polymorpha</name>
    <name type="common">Zebra mussel</name>
    <name type="synonym">Mytilus polymorpha</name>
    <dbReference type="NCBI Taxonomy" id="45954"/>
    <lineage>
        <taxon>Eukaryota</taxon>
        <taxon>Metazoa</taxon>
        <taxon>Spiralia</taxon>
        <taxon>Lophotrochozoa</taxon>
        <taxon>Mollusca</taxon>
        <taxon>Bivalvia</taxon>
        <taxon>Autobranchia</taxon>
        <taxon>Heteroconchia</taxon>
        <taxon>Euheterodonta</taxon>
        <taxon>Imparidentia</taxon>
        <taxon>Neoheterodontei</taxon>
        <taxon>Myida</taxon>
        <taxon>Dreissenoidea</taxon>
        <taxon>Dreissenidae</taxon>
        <taxon>Dreissena</taxon>
    </lineage>
</organism>
<sequence>MKSAVGPTNKPRDTKLNGRIEAQSASKHPLVESEDNFLIIRRCLVYRYNGLELHRSSNCTNVEIDSLAVFGDENGWSEATVAVGDDTVWSRKVSVVGSVFHLDDNRVGFYICKSRYYQLTIVTVKESSPTPYIKVLVPNISARLVI</sequence>
<reference evidence="2" key="1">
    <citation type="journal article" date="2019" name="bioRxiv">
        <title>The Genome of the Zebra Mussel, Dreissena polymorpha: A Resource for Invasive Species Research.</title>
        <authorList>
            <person name="McCartney M.A."/>
            <person name="Auch B."/>
            <person name="Kono T."/>
            <person name="Mallez S."/>
            <person name="Zhang Y."/>
            <person name="Obille A."/>
            <person name="Becker A."/>
            <person name="Abrahante J.E."/>
            <person name="Garbe J."/>
            <person name="Badalamenti J.P."/>
            <person name="Herman A."/>
            <person name="Mangelson H."/>
            <person name="Liachko I."/>
            <person name="Sullivan S."/>
            <person name="Sone E.D."/>
            <person name="Koren S."/>
            <person name="Silverstein K.A.T."/>
            <person name="Beckman K.B."/>
            <person name="Gohl D.M."/>
        </authorList>
    </citation>
    <scope>NUCLEOTIDE SEQUENCE</scope>
    <source>
        <strain evidence="2">Duluth1</strain>
        <tissue evidence="2">Whole animal</tissue>
    </source>
</reference>
<comment type="caution">
    <text evidence="2">The sequence shown here is derived from an EMBL/GenBank/DDBJ whole genome shotgun (WGS) entry which is preliminary data.</text>
</comment>
<dbReference type="EMBL" id="JAIWYP010000001">
    <property type="protein sequence ID" value="KAH3881062.1"/>
    <property type="molecule type" value="Genomic_DNA"/>
</dbReference>
<evidence type="ECO:0000313" key="2">
    <source>
        <dbReference type="EMBL" id="KAH3881062.1"/>
    </source>
</evidence>
<dbReference type="AlphaFoldDB" id="A0A9D4MNU1"/>
<proteinExistence type="predicted"/>
<evidence type="ECO:0000313" key="3">
    <source>
        <dbReference type="Proteomes" id="UP000828390"/>
    </source>
</evidence>
<evidence type="ECO:0000256" key="1">
    <source>
        <dbReference type="SAM" id="MobiDB-lite"/>
    </source>
</evidence>
<dbReference type="Proteomes" id="UP000828390">
    <property type="component" value="Unassembled WGS sequence"/>
</dbReference>
<feature type="region of interest" description="Disordered" evidence="1">
    <location>
        <begin position="1"/>
        <end position="21"/>
    </location>
</feature>